<dbReference type="InterPro" id="IPR036396">
    <property type="entry name" value="Cyt_P450_sf"/>
</dbReference>
<gene>
    <name evidence="10" type="primary">LOC106054491</name>
</gene>
<dbReference type="PRINTS" id="PR00385">
    <property type="entry name" value="P450"/>
</dbReference>
<evidence type="ECO:0000313" key="9">
    <source>
        <dbReference type="Proteomes" id="UP001165740"/>
    </source>
</evidence>
<sequence length="491" mass="56277">MDILLTWAIISAIIALSVYFWFSKNTGRLPPYPVRPLPIVGHLFALVSEQRSKFKRWRVECGDIFCLQLGSKVLVVLNGYDLIKEALVHKAEDFTDRPYTVLDKMTRLPQAGVITSTGKTWKEHRSVSLQILRNFGFGKNILAERIQEEVSFYISSLSECLGRPTDIKLMTTISTSNIICSIMFGQRFDYTDPSLIKLTFLVDSIFRTFQLNGVVNFIPVLQYLPGDLFHLKKFEADVQEMLRLLSVFIEECRDGNKGDNLVTEYLQELSRRKENGADTTMCENGLKRLVFDFFNAGTETTSTTIDWFVLYMLHHPDVQKKVFDEINEHVGTEREPNIRDKQNLTYLNAAIMETQRLASIAPYSLVRTCPRDVNIRGYTIPKGAYITPSLDSVLHDAKIWGNDVMSFRPERFIDQEGKLLTPEQFVPFALGKRDCLGESMAKTELFLYLSNMFQKFEFRPTEQGNPPPLRYHLGVTAVPLPYDVTIVSRLD</sequence>
<evidence type="ECO:0000256" key="6">
    <source>
        <dbReference type="ARBA" id="ARBA00023033"/>
    </source>
</evidence>
<dbReference type="InterPro" id="IPR002401">
    <property type="entry name" value="Cyt_P450_E_grp-I"/>
</dbReference>
<dbReference type="GO" id="GO:0016712">
    <property type="term" value="F:oxidoreductase activity, acting on paired donors, with incorporation or reduction of molecular oxygen, reduced flavin or flavoprotein as one donor, and incorporation of one atom of oxygen"/>
    <property type="evidence" value="ECO:0007669"/>
    <property type="project" value="TreeGrafter"/>
</dbReference>
<dbReference type="GO" id="GO:0020037">
    <property type="term" value="F:heme binding"/>
    <property type="evidence" value="ECO:0007669"/>
    <property type="project" value="InterPro"/>
</dbReference>
<dbReference type="GO" id="GO:0005737">
    <property type="term" value="C:cytoplasm"/>
    <property type="evidence" value="ECO:0007669"/>
    <property type="project" value="TreeGrafter"/>
</dbReference>
<dbReference type="FunFam" id="1.10.630.10:FF:000036">
    <property type="entry name" value="CYtochrome P450 family"/>
    <property type="match status" value="1"/>
</dbReference>
<keyword evidence="6" id="KW-0503">Monooxygenase</keyword>
<protein>
    <submittedName>
        <fullName evidence="10">Cytochrome P450 18a1-like</fullName>
    </submittedName>
</protein>
<comment type="similarity">
    <text evidence="2">Belongs to the cytochrome P450 family.</text>
</comment>
<name>A0A9U8DXP6_BIOGL</name>
<feature type="transmembrane region" description="Helical" evidence="8">
    <location>
        <begin position="6"/>
        <end position="22"/>
    </location>
</feature>
<dbReference type="GO" id="GO:0006805">
    <property type="term" value="P:xenobiotic metabolic process"/>
    <property type="evidence" value="ECO:0007669"/>
    <property type="project" value="TreeGrafter"/>
</dbReference>
<dbReference type="GeneID" id="106054491"/>
<dbReference type="Pfam" id="PF00067">
    <property type="entry name" value="p450"/>
    <property type="match status" value="1"/>
</dbReference>
<dbReference type="PANTHER" id="PTHR24300:SF403">
    <property type="entry name" value="CYTOCHROME P450 306A1"/>
    <property type="match status" value="1"/>
</dbReference>
<dbReference type="SUPFAM" id="SSF48264">
    <property type="entry name" value="Cytochrome P450"/>
    <property type="match status" value="1"/>
</dbReference>
<evidence type="ECO:0000256" key="3">
    <source>
        <dbReference type="ARBA" id="ARBA00022723"/>
    </source>
</evidence>
<keyword evidence="4" id="KW-0560">Oxidoreductase</keyword>
<reference evidence="10" key="1">
    <citation type="submission" date="2025-08" db="UniProtKB">
        <authorList>
            <consortium name="RefSeq"/>
        </authorList>
    </citation>
    <scope>IDENTIFICATION</scope>
</reference>
<comment type="cofactor">
    <cofactor evidence="1 7">
        <name>heme</name>
        <dbReference type="ChEBI" id="CHEBI:30413"/>
    </cofactor>
</comment>
<dbReference type="Proteomes" id="UP001165740">
    <property type="component" value="Chromosome 3"/>
</dbReference>
<keyword evidence="5 7" id="KW-0408">Iron</keyword>
<dbReference type="GO" id="GO:0005506">
    <property type="term" value="F:iron ion binding"/>
    <property type="evidence" value="ECO:0007669"/>
    <property type="project" value="InterPro"/>
</dbReference>
<dbReference type="GO" id="GO:0006082">
    <property type="term" value="P:organic acid metabolic process"/>
    <property type="evidence" value="ECO:0007669"/>
    <property type="project" value="TreeGrafter"/>
</dbReference>
<feature type="binding site" description="axial binding residue" evidence="7">
    <location>
        <position position="435"/>
    </location>
    <ligand>
        <name>heme</name>
        <dbReference type="ChEBI" id="CHEBI:30413"/>
    </ligand>
    <ligandPart>
        <name>Fe</name>
        <dbReference type="ChEBI" id="CHEBI:18248"/>
    </ligandPart>
</feature>
<dbReference type="OrthoDB" id="2789670at2759"/>
<organism evidence="9 10">
    <name type="scientific">Biomphalaria glabrata</name>
    <name type="common">Bloodfluke planorb</name>
    <name type="synonym">Freshwater snail</name>
    <dbReference type="NCBI Taxonomy" id="6526"/>
    <lineage>
        <taxon>Eukaryota</taxon>
        <taxon>Metazoa</taxon>
        <taxon>Spiralia</taxon>
        <taxon>Lophotrochozoa</taxon>
        <taxon>Mollusca</taxon>
        <taxon>Gastropoda</taxon>
        <taxon>Heterobranchia</taxon>
        <taxon>Euthyneura</taxon>
        <taxon>Panpulmonata</taxon>
        <taxon>Hygrophila</taxon>
        <taxon>Lymnaeoidea</taxon>
        <taxon>Planorbidae</taxon>
        <taxon>Biomphalaria</taxon>
    </lineage>
</organism>
<keyword evidence="9" id="KW-1185">Reference proteome</keyword>
<dbReference type="PRINTS" id="PR00463">
    <property type="entry name" value="EP450I"/>
</dbReference>
<evidence type="ECO:0000313" key="10">
    <source>
        <dbReference type="RefSeq" id="XP_013065828.2"/>
    </source>
</evidence>
<evidence type="ECO:0000256" key="5">
    <source>
        <dbReference type="ARBA" id="ARBA00023004"/>
    </source>
</evidence>
<dbReference type="AlphaFoldDB" id="A0A9U8DXP6"/>
<dbReference type="GO" id="GO:0008395">
    <property type="term" value="F:steroid hydroxylase activity"/>
    <property type="evidence" value="ECO:0007669"/>
    <property type="project" value="TreeGrafter"/>
</dbReference>
<dbReference type="KEGG" id="bgt:106054491"/>
<evidence type="ECO:0000256" key="8">
    <source>
        <dbReference type="SAM" id="Phobius"/>
    </source>
</evidence>
<keyword evidence="3 7" id="KW-0479">Metal-binding</keyword>
<evidence type="ECO:0000256" key="2">
    <source>
        <dbReference type="ARBA" id="ARBA00010617"/>
    </source>
</evidence>
<accession>A0A9U8DXP6</accession>
<dbReference type="InterPro" id="IPR050182">
    <property type="entry name" value="Cytochrome_P450_fam2"/>
</dbReference>
<dbReference type="Gene3D" id="1.10.630.10">
    <property type="entry name" value="Cytochrome P450"/>
    <property type="match status" value="1"/>
</dbReference>
<keyword evidence="8" id="KW-0812">Transmembrane</keyword>
<proteinExistence type="inferred from homology"/>
<evidence type="ECO:0000256" key="7">
    <source>
        <dbReference type="PIRSR" id="PIRSR602401-1"/>
    </source>
</evidence>
<dbReference type="OMA" id="GSITMIW"/>
<evidence type="ECO:0000256" key="1">
    <source>
        <dbReference type="ARBA" id="ARBA00001971"/>
    </source>
</evidence>
<dbReference type="RefSeq" id="XP_013065828.2">
    <property type="nucleotide sequence ID" value="XM_013210374.2"/>
</dbReference>
<keyword evidence="7" id="KW-0349">Heme</keyword>
<dbReference type="InterPro" id="IPR001128">
    <property type="entry name" value="Cyt_P450"/>
</dbReference>
<dbReference type="PANTHER" id="PTHR24300">
    <property type="entry name" value="CYTOCHROME P450 508A4-RELATED"/>
    <property type="match status" value="1"/>
</dbReference>
<keyword evidence="8" id="KW-0472">Membrane</keyword>
<evidence type="ECO:0000256" key="4">
    <source>
        <dbReference type="ARBA" id="ARBA00023002"/>
    </source>
</evidence>
<keyword evidence="8" id="KW-1133">Transmembrane helix</keyword>